<dbReference type="InterPro" id="IPR008250">
    <property type="entry name" value="ATPase_P-typ_transduc_dom_A_sf"/>
</dbReference>
<dbReference type="InterPro" id="IPR023299">
    <property type="entry name" value="ATPase_P-typ_cyto_dom_N"/>
</dbReference>
<keyword evidence="18" id="KW-1185">Reference proteome</keyword>
<feature type="transmembrane region" description="Helical" evidence="13">
    <location>
        <begin position="1350"/>
        <end position="1370"/>
    </location>
</feature>
<dbReference type="NCBIfam" id="TIGR01652">
    <property type="entry name" value="ATPase-Plipid"/>
    <property type="match status" value="2"/>
</dbReference>
<keyword evidence="10 13" id="KW-0472">Membrane</keyword>
<feature type="transmembrane region" description="Helical" evidence="13">
    <location>
        <begin position="1511"/>
        <end position="1531"/>
    </location>
</feature>
<dbReference type="EC" id="7.6.2.1" evidence="13"/>
<dbReference type="SUPFAM" id="SSF81660">
    <property type="entry name" value="Metal cation-transporting ATPase, ATP-binding domain N"/>
    <property type="match status" value="1"/>
</dbReference>
<feature type="compositionally biased region" description="Low complexity" evidence="14">
    <location>
        <begin position="125"/>
        <end position="140"/>
    </location>
</feature>
<dbReference type="PROSITE" id="PS00154">
    <property type="entry name" value="ATPASE_E1_E2"/>
    <property type="match status" value="1"/>
</dbReference>
<protein>
    <recommendedName>
        <fullName evidence="13">Phospholipid-transporting ATPase</fullName>
        <ecNumber evidence="13">7.6.2.1</ecNumber>
    </recommendedName>
</protein>
<gene>
    <name evidence="17" type="ORF">BJX67DRAFT_249953</name>
</gene>
<dbReference type="SFLD" id="SFLDS00003">
    <property type="entry name" value="Haloacid_Dehalogenase"/>
    <property type="match status" value="1"/>
</dbReference>
<dbReference type="SUPFAM" id="SSF81665">
    <property type="entry name" value="Calcium ATPase, transmembrane domain M"/>
    <property type="match status" value="1"/>
</dbReference>
<comment type="similarity">
    <text evidence="2 13">Belongs to the cation transport ATPase (P-type) (TC 3.A.3) family. Type IV subfamily.</text>
</comment>
<feature type="transmembrane region" description="Helical" evidence="13">
    <location>
        <begin position="581"/>
        <end position="603"/>
    </location>
</feature>
<feature type="compositionally biased region" description="Basic and acidic residues" evidence="14">
    <location>
        <begin position="940"/>
        <end position="954"/>
    </location>
</feature>
<dbReference type="InterPro" id="IPR023214">
    <property type="entry name" value="HAD_sf"/>
</dbReference>
<feature type="transmembrane region" description="Helical" evidence="13">
    <location>
        <begin position="623"/>
        <end position="644"/>
    </location>
</feature>
<dbReference type="InterPro" id="IPR044492">
    <property type="entry name" value="P_typ_ATPase_HD_dom"/>
</dbReference>
<evidence type="ECO:0000256" key="6">
    <source>
        <dbReference type="ARBA" id="ARBA00022840"/>
    </source>
</evidence>
<evidence type="ECO:0000313" key="17">
    <source>
        <dbReference type="EMBL" id="KAL2870841.1"/>
    </source>
</evidence>
<comment type="subcellular location">
    <subcellularLocation>
        <location evidence="1 13">Membrane</location>
        <topology evidence="1 13">Multi-pass membrane protein</topology>
    </subcellularLocation>
</comment>
<dbReference type="InterPro" id="IPR001757">
    <property type="entry name" value="P_typ_ATPase"/>
</dbReference>
<proteinExistence type="inferred from homology"/>
<evidence type="ECO:0000259" key="15">
    <source>
        <dbReference type="Pfam" id="PF16209"/>
    </source>
</evidence>
<dbReference type="InterPro" id="IPR018303">
    <property type="entry name" value="ATPase_P-typ_P_site"/>
</dbReference>
<dbReference type="InterPro" id="IPR032631">
    <property type="entry name" value="P-type_ATPase_N"/>
</dbReference>
<keyword evidence="5 13" id="KW-0547">Nucleotide-binding</keyword>
<keyword evidence="4" id="KW-0479">Metal-binding</keyword>
<feature type="region of interest" description="Disordered" evidence="14">
    <location>
        <begin position="1626"/>
        <end position="1652"/>
    </location>
</feature>
<keyword evidence="3 13" id="KW-0812">Transmembrane</keyword>
<dbReference type="GeneID" id="98141307"/>
<comment type="catalytic activity">
    <reaction evidence="12">
        <text>a 1,2-diacyl-sn-glycero-3-phosphoethanolamine(out) + ATP + H2O = a 1,2-diacyl-sn-glycero-3-phosphoethanolamine(in) + ADP + phosphate + H(+)</text>
        <dbReference type="Rhea" id="RHEA:66132"/>
        <dbReference type="ChEBI" id="CHEBI:15377"/>
        <dbReference type="ChEBI" id="CHEBI:15378"/>
        <dbReference type="ChEBI" id="CHEBI:30616"/>
        <dbReference type="ChEBI" id="CHEBI:43474"/>
        <dbReference type="ChEBI" id="CHEBI:64612"/>
        <dbReference type="ChEBI" id="CHEBI:456216"/>
    </reaction>
    <physiologicalReaction direction="left-to-right" evidence="12">
        <dbReference type="Rhea" id="RHEA:66133"/>
    </physiologicalReaction>
</comment>
<dbReference type="PANTHER" id="PTHR24092">
    <property type="entry name" value="PROBABLE PHOSPHOLIPID-TRANSPORTING ATPASE"/>
    <property type="match status" value="1"/>
</dbReference>
<dbReference type="Proteomes" id="UP001610432">
    <property type="component" value="Unassembled WGS sequence"/>
</dbReference>
<dbReference type="Pfam" id="PF13246">
    <property type="entry name" value="Cation_ATPase"/>
    <property type="match status" value="1"/>
</dbReference>
<sequence>MSHRNGSQDSNQNPQLPTTPEDQNSSPNETPTQIPLRPPQPSRSRSLHVATQGRHSLSPSRTLSDSARRLSQQHVRFSTDLERPSVQEDRQASLDRRPSSRGLSIDTSLADSQSPSSTTPSNGGRAPSSLSPRSALSPTSPQSPDNFGRSRSRNRGYSLRRTIFTKTIESQSAPSSPVELGHITKPEAEIEEQESAPSASGSSEDEKEEGISVQNTTSQQALTEDGLPTYYSDHTDSKEGENSSARLSLDRWLKGRAAIRTLELRAESLGETIRKTILRIKTIPPSKDGRHIDLDPSRTEILIDERTAKPYVENWIRSSRYSLWSFFPRQFFAQFTKLANFYFLVIAILQMIPGLSTTGTFTTLVPLLIFVGISMGKEGFDDWRRYRLDKEENNRSALVLRPGANVLSRSITGDSASTSSEKQDWDSVKWSDIKVGDVIRLERDQPIPADMVLLHAGGPNGVAYVETMALDGETNLKTKQPCQPVAKVCGTVEGIYSTSIHFAVEDPNLNLYKFDGNVTVAAGEKTPLTNSEVLYRGSVLRNTEQVMGMVIYTGEECKIRMNANKNPRIKMPSLQAKVNRVVILIVFLVMILAGACTIAYKYWSRDVESRAWYLEEANVSYGPIFTSFLIMFNTMIPISLYVSMEIVKVAQMLMLNADIDMYDPESDTPLEARTSTINEELGQVSYIFSDKTGTLTNNSMRFRKMSVAGTAWYHDFDLLDEAAQQGDREKLIHKKRSVKGKKAVARQSNLSEAQRSLTRMSLSTYDGARKDALPLRNTRTTDLLNYIQRKPYTIFARKAKMFVLAMAVCHTCLPEEDNAGNTTFQAASPDELALVTAAQELGYLVHDRQPNKLTIRTFPNGPEESPLDEVYEILDIIEFSSARKRMSVVVRMPDGRICLFCKGADSVLMRLLKRAALAQEKVSEIERRASKRKAAGASEVMRRNSEYRSRKDSGVRNSLSRPSMAHRRSSVSGKNISSLRDSIDVWLRDRETDGGLLHRNSDAEYYSSRPSAQLGRQSIALSDSGSSVNDDEDEEVVEESLVVDEAAVFERCFQHLNDFATEGLRTLLYAHRILDEATYQEWKIAYQEACTSLIDRQERIEEVGQQIEEQLELTGATAIEDKLQKGVPEAIDKLRRANIKLWMLTGDKRETAINVGHSCRLVKDYSTLVILDQEMGNVEQSIANLATDITNKRVAHSVVVVDGQTLSMIEGDGTLRARFFRLAILVDSVICCRASPKQKAFLVQSIRRQVKDSVTLAIGDGANDIAMIQEAHVGIGITGKEGLQAARISDYSIAQFRFLLKLLLVHGRWNYMRACKYTLGTFWKEILFYLTQALYQRWNGYTGTSLYEPWSLSMFNTLFTSLAVIFLGIFTKDLSASTLLAVPELYTKGQRHEGFNIKLYLAWTFMGTCEAMVVYFIMYGLFGNILFTTAGINDIFSAGLLTYSACVIIINTKLQVLEVHNKTYLSLAVFIISVGGWFCWNMILSKQYDFKSGDGIYHVPSNFIFKSGHDLAFWVVLLVTVAAALIFEITVSSLRANIFPTDVDVFQEYEKDLDIRKRFEEAAALELQQGWDHGKKKSSFEIAREEAEMEAREKQVQELLARPRVMDGKNDSSSPLYVEATSILGGSSRERVASDEEMASEHNNPARRRSMEIQELFSKGFGAIRKGHLK</sequence>
<dbReference type="EMBL" id="JBFXLQ010000005">
    <property type="protein sequence ID" value="KAL2870841.1"/>
    <property type="molecule type" value="Genomic_DNA"/>
</dbReference>
<feature type="compositionally biased region" description="Polar residues" evidence="14">
    <location>
        <begin position="53"/>
        <end position="76"/>
    </location>
</feature>
<dbReference type="Pfam" id="PF00702">
    <property type="entry name" value="Hydrolase"/>
    <property type="match status" value="1"/>
</dbReference>
<evidence type="ECO:0000256" key="12">
    <source>
        <dbReference type="ARBA" id="ARBA00049128"/>
    </source>
</evidence>
<comment type="caution">
    <text evidence="17">The sequence shown here is derived from an EMBL/GenBank/DDBJ whole genome shotgun (WGS) entry which is preliminary data.</text>
</comment>
<dbReference type="Gene3D" id="2.70.150.10">
    <property type="entry name" value="Calcium-transporting ATPase, cytoplasmic transduction domain A"/>
    <property type="match status" value="1"/>
</dbReference>
<reference evidence="17 18" key="1">
    <citation type="submission" date="2024-07" db="EMBL/GenBank/DDBJ databases">
        <title>Section-level genome sequencing and comparative genomics of Aspergillus sections Usti and Cavernicolus.</title>
        <authorList>
            <consortium name="Lawrence Berkeley National Laboratory"/>
            <person name="Nybo J.L."/>
            <person name="Vesth T.C."/>
            <person name="Theobald S."/>
            <person name="Frisvad J.C."/>
            <person name="Larsen T.O."/>
            <person name="Kjaerboelling I."/>
            <person name="Rothschild-Mancinelli K."/>
            <person name="Lyhne E.K."/>
            <person name="Kogle M.E."/>
            <person name="Barry K."/>
            <person name="Clum A."/>
            <person name="Na H."/>
            <person name="Ledsgaard L."/>
            <person name="Lin J."/>
            <person name="Lipzen A."/>
            <person name="Kuo A."/>
            <person name="Riley R."/>
            <person name="Mondo S."/>
            <person name="Labutti K."/>
            <person name="Haridas S."/>
            <person name="Pangalinan J."/>
            <person name="Salamov A.A."/>
            <person name="Simmons B.A."/>
            <person name="Magnuson J.K."/>
            <person name="Chen J."/>
            <person name="Drula E."/>
            <person name="Henrissat B."/>
            <person name="Wiebenga A."/>
            <person name="Lubbers R.J."/>
            <person name="Gomes A.C."/>
            <person name="Macurrencykelacurrency M.R."/>
            <person name="Stajich J."/>
            <person name="Grigoriev I.V."/>
            <person name="Mortensen U.H."/>
            <person name="De Vries R.P."/>
            <person name="Baker S.E."/>
            <person name="Andersen M.R."/>
        </authorList>
    </citation>
    <scope>NUCLEOTIDE SEQUENCE [LARGE SCALE GENOMIC DNA]</scope>
    <source>
        <strain evidence="17 18">CBS 449.75</strain>
    </source>
</reference>
<comment type="catalytic activity">
    <reaction evidence="11 13">
        <text>ATP + H2O + phospholipidSide 1 = ADP + phosphate + phospholipidSide 2.</text>
        <dbReference type="EC" id="7.6.2.1"/>
    </reaction>
</comment>
<dbReference type="SUPFAM" id="SSF56784">
    <property type="entry name" value="HAD-like"/>
    <property type="match status" value="2"/>
</dbReference>
<dbReference type="RefSeq" id="XP_070889820.1">
    <property type="nucleotide sequence ID" value="XM_071026235.1"/>
</dbReference>
<keyword evidence="8 13" id="KW-1278">Translocase</keyword>
<evidence type="ECO:0000256" key="14">
    <source>
        <dbReference type="SAM" id="MobiDB-lite"/>
    </source>
</evidence>
<evidence type="ECO:0000313" key="18">
    <source>
        <dbReference type="Proteomes" id="UP001610432"/>
    </source>
</evidence>
<dbReference type="Pfam" id="PF16212">
    <property type="entry name" value="PhoLip_ATPase_C"/>
    <property type="match status" value="1"/>
</dbReference>
<evidence type="ECO:0000259" key="16">
    <source>
        <dbReference type="Pfam" id="PF16212"/>
    </source>
</evidence>
<feature type="compositionally biased region" description="Basic and acidic residues" evidence="14">
    <location>
        <begin position="77"/>
        <end position="98"/>
    </location>
</feature>
<organism evidence="17 18">
    <name type="scientific">Aspergillus lucknowensis</name>
    <dbReference type="NCBI Taxonomy" id="176173"/>
    <lineage>
        <taxon>Eukaryota</taxon>
        <taxon>Fungi</taxon>
        <taxon>Dikarya</taxon>
        <taxon>Ascomycota</taxon>
        <taxon>Pezizomycotina</taxon>
        <taxon>Eurotiomycetes</taxon>
        <taxon>Eurotiomycetidae</taxon>
        <taxon>Eurotiales</taxon>
        <taxon>Aspergillaceae</taxon>
        <taxon>Aspergillus</taxon>
        <taxon>Aspergillus subgen. Nidulantes</taxon>
    </lineage>
</organism>
<feature type="domain" description="P-type ATPase N-terminal" evidence="15">
    <location>
        <begin position="307"/>
        <end position="364"/>
    </location>
</feature>
<evidence type="ECO:0000256" key="8">
    <source>
        <dbReference type="ARBA" id="ARBA00022967"/>
    </source>
</evidence>
<feature type="region of interest" description="Disordered" evidence="14">
    <location>
        <begin position="187"/>
        <end position="243"/>
    </location>
</feature>
<feature type="compositionally biased region" description="Polar residues" evidence="14">
    <location>
        <begin position="101"/>
        <end position="122"/>
    </location>
</feature>
<dbReference type="SUPFAM" id="SSF81653">
    <property type="entry name" value="Calcium ATPase, transduction domain A"/>
    <property type="match status" value="1"/>
</dbReference>
<evidence type="ECO:0000256" key="9">
    <source>
        <dbReference type="ARBA" id="ARBA00022989"/>
    </source>
</evidence>
<keyword evidence="9 13" id="KW-1133">Transmembrane helix</keyword>
<evidence type="ECO:0000256" key="4">
    <source>
        <dbReference type="ARBA" id="ARBA00022723"/>
    </source>
</evidence>
<feature type="compositionally biased region" description="Polar residues" evidence="14">
    <location>
        <begin position="1"/>
        <end position="33"/>
    </location>
</feature>
<keyword evidence="7 13" id="KW-0460">Magnesium</keyword>
<name>A0ABR4M207_9EURO</name>
<feature type="transmembrane region" description="Helical" evidence="13">
    <location>
        <begin position="1464"/>
        <end position="1483"/>
    </location>
</feature>
<evidence type="ECO:0000256" key="7">
    <source>
        <dbReference type="ARBA" id="ARBA00022842"/>
    </source>
</evidence>
<dbReference type="SFLD" id="SFLDG00002">
    <property type="entry name" value="C1.7:_P-type_atpase_like"/>
    <property type="match status" value="1"/>
</dbReference>
<dbReference type="Gene3D" id="3.40.50.1000">
    <property type="entry name" value="HAD superfamily/HAD-like"/>
    <property type="match status" value="1"/>
</dbReference>
<dbReference type="Gene3D" id="3.40.1110.10">
    <property type="entry name" value="Calcium-transporting ATPase, cytoplasmic domain N"/>
    <property type="match status" value="1"/>
</dbReference>
<evidence type="ECO:0000256" key="13">
    <source>
        <dbReference type="RuleBase" id="RU362033"/>
    </source>
</evidence>
<dbReference type="NCBIfam" id="TIGR01494">
    <property type="entry name" value="ATPase_P-type"/>
    <property type="match status" value="1"/>
</dbReference>
<feature type="region of interest" description="Disordered" evidence="14">
    <location>
        <begin position="927"/>
        <end position="973"/>
    </location>
</feature>
<dbReference type="SFLD" id="SFLDF00027">
    <property type="entry name" value="p-type_atpase"/>
    <property type="match status" value="1"/>
</dbReference>
<dbReference type="InterPro" id="IPR036412">
    <property type="entry name" value="HAD-like_sf"/>
</dbReference>
<accession>A0ABR4M207</accession>
<evidence type="ECO:0000256" key="5">
    <source>
        <dbReference type="ARBA" id="ARBA00022741"/>
    </source>
</evidence>
<dbReference type="InterPro" id="IPR023298">
    <property type="entry name" value="ATPase_P-typ_TM_dom_sf"/>
</dbReference>
<keyword evidence="6 13" id="KW-0067">ATP-binding</keyword>
<evidence type="ECO:0000256" key="11">
    <source>
        <dbReference type="ARBA" id="ARBA00034036"/>
    </source>
</evidence>
<feature type="transmembrane region" description="Helical" evidence="13">
    <location>
        <begin position="1435"/>
        <end position="1452"/>
    </location>
</feature>
<dbReference type="InterPro" id="IPR032630">
    <property type="entry name" value="P_typ_ATPase_c"/>
</dbReference>
<dbReference type="PANTHER" id="PTHR24092:SF174">
    <property type="entry name" value="PHOSPHOLIPID-TRANSPORTING ATPASE DNF3-RELATED"/>
    <property type="match status" value="1"/>
</dbReference>
<dbReference type="PRINTS" id="PR00119">
    <property type="entry name" value="CATATPASE"/>
</dbReference>
<evidence type="ECO:0000256" key="1">
    <source>
        <dbReference type="ARBA" id="ARBA00004141"/>
    </source>
</evidence>
<evidence type="ECO:0000256" key="10">
    <source>
        <dbReference type="ARBA" id="ARBA00023136"/>
    </source>
</evidence>
<dbReference type="Pfam" id="PF16209">
    <property type="entry name" value="PhoLip_ATPase_N"/>
    <property type="match status" value="1"/>
</dbReference>
<feature type="transmembrane region" description="Helical" evidence="13">
    <location>
        <begin position="1400"/>
        <end position="1423"/>
    </location>
</feature>
<evidence type="ECO:0000256" key="3">
    <source>
        <dbReference type="ARBA" id="ARBA00022692"/>
    </source>
</evidence>
<feature type="region of interest" description="Disordered" evidence="14">
    <location>
        <begin position="1"/>
        <end position="157"/>
    </location>
</feature>
<feature type="domain" description="P-type ATPase C-terminal" evidence="16">
    <location>
        <begin position="1286"/>
        <end position="1541"/>
    </location>
</feature>
<evidence type="ECO:0000256" key="2">
    <source>
        <dbReference type="ARBA" id="ARBA00008109"/>
    </source>
</evidence>
<feature type="compositionally biased region" description="Polar residues" evidence="14">
    <location>
        <begin position="212"/>
        <end position="222"/>
    </location>
</feature>
<dbReference type="InterPro" id="IPR006539">
    <property type="entry name" value="P-type_ATPase_IV"/>
</dbReference>